<dbReference type="PANTHER" id="PTHR13833">
    <property type="match status" value="1"/>
</dbReference>
<dbReference type="EMBL" id="JBHSMU010000003">
    <property type="protein sequence ID" value="MFC5458410.1"/>
    <property type="molecule type" value="Genomic_DNA"/>
</dbReference>
<keyword evidence="2" id="KW-0812">Transmembrane</keyword>
<evidence type="ECO:0000256" key="1">
    <source>
        <dbReference type="SAM" id="MobiDB-lite"/>
    </source>
</evidence>
<dbReference type="Gene3D" id="2.120.10.30">
    <property type="entry name" value="TolB, C-terminal domain"/>
    <property type="match status" value="3"/>
</dbReference>
<dbReference type="RefSeq" id="WP_379779237.1">
    <property type="nucleotide sequence ID" value="NZ_JBHSMU010000003.1"/>
</dbReference>
<feature type="region of interest" description="Disordered" evidence="1">
    <location>
        <begin position="44"/>
        <end position="66"/>
    </location>
</feature>
<keyword evidence="2" id="KW-0472">Membrane</keyword>
<evidence type="ECO:0000313" key="4">
    <source>
        <dbReference type="EMBL" id="MFC5458410.1"/>
    </source>
</evidence>
<evidence type="ECO:0000256" key="2">
    <source>
        <dbReference type="SAM" id="Phobius"/>
    </source>
</evidence>
<keyword evidence="5" id="KW-1185">Reference proteome</keyword>
<comment type="caution">
    <text evidence="4">The sequence shown here is derived from an EMBL/GenBank/DDBJ whole genome shotgun (WGS) entry which is preliminary data.</text>
</comment>
<protein>
    <submittedName>
        <fullName evidence="4">SMP-30/gluconolactonase/LRE family protein</fullName>
    </submittedName>
</protein>
<dbReference type="Pfam" id="PF08450">
    <property type="entry name" value="SGL"/>
    <property type="match status" value="1"/>
</dbReference>
<feature type="transmembrane region" description="Helical" evidence="2">
    <location>
        <begin position="21"/>
        <end position="43"/>
    </location>
</feature>
<evidence type="ECO:0000259" key="3">
    <source>
        <dbReference type="Pfam" id="PF08450"/>
    </source>
</evidence>
<feature type="domain" description="SMP-30/Gluconolactonase/LRE-like region" evidence="3">
    <location>
        <begin position="84"/>
        <end position="290"/>
    </location>
</feature>
<dbReference type="Proteomes" id="UP001596050">
    <property type="component" value="Unassembled WGS sequence"/>
</dbReference>
<proteinExistence type="predicted"/>
<accession>A0ABW0KYZ0</accession>
<dbReference type="SUPFAM" id="SSF101898">
    <property type="entry name" value="NHL repeat"/>
    <property type="match status" value="1"/>
</dbReference>
<reference evidence="5" key="1">
    <citation type="journal article" date="2019" name="Int. J. Syst. Evol. Microbiol.">
        <title>The Global Catalogue of Microorganisms (GCM) 10K type strain sequencing project: providing services to taxonomists for standard genome sequencing and annotation.</title>
        <authorList>
            <consortium name="The Broad Institute Genomics Platform"/>
            <consortium name="The Broad Institute Genome Sequencing Center for Infectious Disease"/>
            <person name="Wu L."/>
            <person name="Ma J."/>
        </authorList>
    </citation>
    <scope>NUCLEOTIDE SEQUENCE [LARGE SCALE GENOMIC DNA]</scope>
    <source>
        <strain evidence="5">KACC 12649</strain>
    </source>
</reference>
<gene>
    <name evidence="4" type="ORF">ACFPN5_01140</name>
</gene>
<dbReference type="InterPro" id="IPR013658">
    <property type="entry name" value="SGL"/>
</dbReference>
<name>A0ABW0KYZ0_9BURK</name>
<organism evidence="4 5">
    <name type="scientific">Massilia niabensis</name>
    <dbReference type="NCBI Taxonomy" id="544910"/>
    <lineage>
        <taxon>Bacteria</taxon>
        <taxon>Pseudomonadati</taxon>
        <taxon>Pseudomonadota</taxon>
        <taxon>Betaproteobacteria</taxon>
        <taxon>Burkholderiales</taxon>
        <taxon>Oxalobacteraceae</taxon>
        <taxon>Telluria group</taxon>
        <taxon>Massilia</taxon>
    </lineage>
</organism>
<dbReference type="PANTHER" id="PTHR13833:SF71">
    <property type="entry name" value="NHL DOMAIN-CONTAINING PROTEIN"/>
    <property type="match status" value="1"/>
</dbReference>
<evidence type="ECO:0000313" key="5">
    <source>
        <dbReference type="Proteomes" id="UP001596050"/>
    </source>
</evidence>
<sequence length="393" mass="39350">MPLPTVLQALRRSALRLSRRLGPLMLCAALAACGGGVSVGLGYTDFDDDDDRPHGPGPDRPPAETGVFLIAGGLCPQCGGSQDGSGSNARFDGPEGIVAAPDGNLYVAERNSATIRKVSEQGVAVTLAGIAGAIGSQDGAGSAARFNTPTRLEVDAGGNLYVTDTGNSTIRQISAAGAVTTLAGAPGQCSSLDGNGGAARFCSPQGITLDRQGNLYVADTLNHTIRRIDRANNVTTIAGVAGSCGSSDGRGNAARFCEPQDIEVDEDGWLYVADTANSTIREISPSGEVRTLAGAAGQCGSADGAPGAARFCRAAGLTIDGAGNLFVADTGNGTIRRIGTNGAVSTVTGVAGSQSNVLGPLPGGLNAPRGIAVLGANTLAATTQHLVLKLVPR</sequence>
<dbReference type="InterPro" id="IPR011042">
    <property type="entry name" value="6-blade_b-propeller_TolB-like"/>
</dbReference>
<keyword evidence="2" id="KW-1133">Transmembrane helix</keyword>